<keyword evidence="1" id="KW-0371">Homeobox</keyword>
<keyword evidence="2" id="KW-1185">Reference proteome</keyword>
<dbReference type="Pfam" id="PF13384">
    <property type="entry name" value="HTH_23"/>
    <property type="match status" value="1"/>
</dbReference>
<dbReference type="RefSeq" id="WP_084424982.1">
    <property type="nucleotide sequence ID" value="NZ_FWXV01000001.1"/>
</dbReference>
<name>A0A1W2AYX7_KIBAR</name>
<dbReference type="OrthoDB" id="2375382at2"/>
<sequence>MPSSKLLPLVLSDNKRQVLDGWSRRRTTAQGLAVRARIVLACAEGASNTEVAQQLRLSRTTVST</sequence>
<accession>A0A1W2AYX7</accession>
<proteinExistence type="predicted"/>
<gene>
    <name evidence="1" type="ORF">SAMN05661093_01202</name>
</gene>
<dbReference type="EMBL" id="FWXV01000001">
    <property type="protein sequence ID" value="SMC65740.1"/>
    <property type="molecule type" value="Genomic_DNA"/>
</dbReference>
<dbReference type="Proteomes" id="UP000192674">
    <property type="component" value="Unassembled WGS sequence"/>
</dbReference>
<evidence type="ECO:0000313" key="2">
    <source>
        <dbReference type="Proteomes" id="UP000192674"/>
    </source>
</evidence>
<dbReference type="SUPFAM" id="SSF46689">
    <property type="entry name" value="Homeodomain-like"/>
    <property type="match status" value="1"/>
</dbReference>
<reference evidence="1 2" key="1">
    <citation type="submission" date="2017-04" db="EMBL/GenBank/DDBJ databases">
        <authorList>
            <person name="Afonso C.L."/>
            <person name="Miller P.J."/>
            <person name="Scott M.A."/>
            <person name="Spackman E."/>
            <person name="Goraichik I."/>
            <person name="Dimitrov K.M."/>
            <person name="Suarez D.L."/>
            <person name="Swayne D.E."/>
        </authorList>
    </citation>
    <scope>NUCLEOTIDE SEQUENCE [LARGE SCALE GENOMIC DNA]</scope>
    <source>
        <strain evidence="1 2">DSM 43828</strain>
    </source>
</reference>
<dbReference type="GO" id="GO:0003677">
    <property type="term" value="F:DNA binding"/>
    <property type="evidence" value="ECO:0007669"/>
    <property type="project" value="UniProtKB-KW"/>
</dbReference>
<protein>
    <submittedName>
        <fullName evidence="1">Homeodomain-like domain-containing protein</fullName>
    </submittedName>
</protein>
<keyword evidence="1" id="KW-0238">DNA-binding</keyword>
<dbReference type="InterPro" id="IPR009057">
    <property type="entry name" value="Homeodomain-like_sf"/>
</dbReference>
<dbReference type="AlphaFoldDB" id="A0A1W2AYX7"/>
<dbReference type="InterPro" id="IPR036388">
    <property type="entry name" value="WH-like_DNA-bd_sf"/>
</dbReference>
<dbReference type="Gene3D" id="1.10.10.10">
    <property type="entry name" value="Winged helix-like DNA-binding domain superfamily/Winged helix DNA-binding domain"/>
    <property type="match status" value="1"/>
</dbReference>
<organism evidence="1 2">
    <name type="scientific">Kibdelosporangium aridum</name>
    <dbReference type="NCBI Taxonomy" id="2030"/>
    <lineage>
        <taxon>Bacteria</taxon>
        <taxon>Bacillati</taxon>
        <taxon>Actinomycetota</taxon>
        <taxon>Actinomycetes</taxon>
        <taxon>Pseudonocardiales</taxon>
        <taxon>Pseudonocardiaceae</taxon>
        <taxon>Kibdelosporangium</taxon>
    </lineage>
</organism>
<evidence type="ECO:0000313" key="1">
    <source>
        <dbReference type="EMBL" id="SMC65740.1"/>
    </source>
</evidence>